<dbReference type="InParanoid" id="A0A1B7N8Q7"/>
<reference evidence="1 2" key="1">
    <citation type="submission" date="2016-06" db="EMBL/GenBank/DDBJ databases">
        <title>Comparative genomics of the ectomycorrhizal sister species Rhizopogon vinicolor and Rhizopogon vesiculosus (Basidiomycota: Boletales) reveals a divergence of the mating type B locus.</title>
        <authorList>
            <consortium name="DOE Joint Genome Institute"/>
            <person name="Mujic A.B."/>
            <person name="Kuo A."/>
            <person name="Tritt A."/>
            <person name="Lipzen A."/>
            <person name="Chen C."/>
            <person name="Johnson J."/>
            <person name="Sharma A."/>
            <person name="Barry K."/>
            <person name="Grigoriev I.V."/>
            <person name="Spatafora J.W."/>
        </authorList>
    </citation>
    <scope>NUCLEOTIDE SEQUENCE [LARGE SCALE GENOMIC DNA]</scope>
    <source>
        <strain evidence="1 2">AM-OR11-026</strain>
    </source>
</reference>
<name>A0A1B7N8Q7_9AGAM</name>
<evidence type="ECO:0000313" key="2">
    <source>
        <dbReference type="Proteomes" id="UP000092154"/>
    </source>
</evidence>
<organism evidence="1 2">
    <name type="scientific">Rhizopogon vinicolor AM-OR11-026</name>
    <dbReference type="NCBI Taxonomy" id="1314800"/>
    <lineage>
        <taxon>Eukaryota</taxon>
        <taxon>Fungi</taxon>
        <taxon>Dikarya</taxon>
        <taxon>Basidiomycota</taxon>
        <taxon>Agaricomycotina</taxon>
        <taxon>Agaricomycetes</taxon>
        <taxon>Agaricomycetidae</taxon>
        <taxon>Boletales</taxon>
        <taxon>Suillineae</taxon>
        <taxon>Rhizopogonaceae</taxon>
        <taxon>Rhizopogon</taxon>
    </lineage>
</organism>
<dbReference type="OrthoDB" id="2681472at2759"/>
<sequence length="137" mass="15576">MSTPEPENMTFKPVFLINLIVYNHVKPSAKKKKSEEKVNKLKEANLVIAPTAEGYINFLQAVLATHGKTEYKVTLKKPYSFKYVDPVTKPQKDAIDVDNVADFNAMAEKIIEEQPVKVRLFVVVNNENTSWSWVGIH</sequence>
<evidence type="ECO:0000313" key="1">
    <source>
        <dbReference type="EMBL" id="OAX41228.1"/>
    </source>
</evidence>
<dbReference type="EMBL" id="KV448186">
    <property type="protein sequence ID" value="OAX41228.1"/>
    <property type="molecule type" value="Genomic_DNA"/>
</dbReference>
<protein>
    <submittedName>
        <fullName evidence="1">Uncharacterized protein</fullName>
    </submittedName>
</protein>
<gene>
    <name evidence="1" type="ORF">K503DRAFT_854782</name>
</gene>
<accession>A0A1B7N8Q7</accession>
<dbReference type="Proteomes" id="UP000092154">
    <property type="component" value="Unassembled WGS sequence"/>
</dbReference>
<proteinExistence type="predicted"/>
<keyword evidence="2" id="KW-1185">Reference proteome</keyword>
<dbReference type="AlphaFoldDB" id="A0A1B7N8Q7"/>